<dbReference type="Proteomes" id="UP001501666">
    <property type="component" value="Unassembled WGS sequence"/>
</dbReference>
<sequence>MDAARAKNRGPCGVVVVVGAGPYGLSVAAHLRAAGVAVRVFGEVMASWRHPAATGMFLKSTPRATDLSTPKPGGKLADYRREVGQPELTEFTPISCEVFARYGKWFADHFAGEIEPNHVARVARGRHGFQVMLRGGERVEAAAVVLAAGLAPLAYVPDELVPLAPQGRMGPEAVLSHTSQQTDLSRYGGRRVVVVGGGQSALESAALLYELGAEVDVLVRSDRVRWGTPPSARRPWWQRIAHPSSPLGPGWALRGLCWAPGLVRLLPASQRLWLHRRALGPSGSWWLRDRVENVVPVHLQRRITRARLDGSTARLTLAGDAGELRTDHVLAATGYRIDVDALSLLAPELRRAIARVPGSGAPRLSPGLESSVSGLYFAGSMAAPTFGPMLRFVAGTGFAARRITASLCSRVGLMV</sequence>
<dbReference type="RefSeq" id="WP_346157214.1">
    <property type="nucleotide sequence ID" value="NZ_BAAATE010000055.1"/>
</dbReference>
<keyword evidence="1" id="KW-0560">Oxidoreductase</keyword>
<dbReference type="EMBL" id="BAAATE010000055">
    <property type="protein sequence ID" value="GAA2699306.1"/>
    <property type="molecule type" value="Genomic_DNA"/>
</dbReference>
<organism evidence="2 3">
    <name type="scientific">Nonomuraea recticatena</name>
    <dbReference type="NCBI Taxonomy" id="46178"/>
    <lineage>
        <taxon>Bacteria</taxon>
        <taxon>Bacillati</taxon>
        <taxon>Actinomycetota</taxon>
        <taxon>Actinomycetes</taxon>
        <taxon>Streptosporangiales</taxon>
        <taxon>Streptosporangiaceae</taxon>
        <taxon>Nonomuraea</taxon>
    </lineage>
</organism>
<evidence type="ECO:0000313" key="3">
    <source>
        <dbReference type="Proteomes" id="UP001501666"/>
    </source>
</evidence>
<gene>
    <name evidence="2" type="ORF">GCM10010412_095720</name>
</gene>
<accession>A0ABP6FSE0</accession>
<dbReference type="PANTHER" id="PTHR43539">
    <property type="entry name" value="FLAVIN-BINDING MONOOXYGENASE-LIKE PROTEIN (AFU_ORTHOLOGUE AFUA_4G09220)"/>
    <property type="match status" value="1"/>
</dbReference>
<dbReference type="Pfam" id="PF13738">
    <property type="entry name" value="Pyr_redox_3"/>
    <property type="match status" value="1"/>
</dbReference>
<evidence type="ECO:0000256" key="1">
    <source>
        <dbReference type="ARBA" id="ARBA00023002"/>
    </source>
</evidence>
<dbReference type="PRINTS" id="PR00411">
    <property type="entry name" value="PNDRDTASEI"/>
</dbReference>
<dbReference type="InterPro" id="IPR050982">
    <property type="entry name" value="Auxin_biosynth/cation_transpt"/>
</dbReference>
<dbReference type="PANTHER" id="PTHR43539:SF78">
    <property type="entry name" value="FLAVIN-CONTAINING MONOOXYGENASE"/>
    <property type="match status" value="1"/>
</dbReference>
<proteinExistence type="predicted"/>
<comment type="caution">
    <text evidence="2">The sequence shown here is derived from an EMBL/GenBank/DDBJ whole genome shotgun (WGS) entry which is preliminary data.</text>
</comment>
<name>A0ABP6FSE0_9ACTN</name>
<reference evidence="3" key="1">
    <citation type="journal article" date="2019" name="Int. J. Syst. Evol. Microbiol.">
        <title>The Global Catalogue of Microorganisms (GCM) 10K type strain sequencing project: providing services to taxonomists for standard genome sequencing and annotation.</title>
        <authorList>
            <consortium name="The Broad Institute Genomics Platform"/>
            <consortium name="The Broad Institute Genome Sequencing Center for Infectious Disease"/>
            <person name="Wu L."/>
            <person name="Ma J."/>
        </authorList>
    </citation>
    <scope>NUCLEOTIDE SEQUENCE [LARGE SCALE GENOMIC DNA]</scope>
    <source>
        <strain evidence="3">JCM 6835</strain>
    </source>
</reference>
<evidence type="ECO:0000313" key="2">
    <source>
        <dbReference type="EMBL" id="GAA2699306.1"/>
    </source>
</evidence>
<protein>
    <submittedName>
        <fullName evidence="2">Uncharacterized protein</fullName>
    </submittedName>
</protein>
<keyword evidence="3" id="KW-1185">Reference proteome</keyword>
<dbReference type="SUPFAM" id="SSF51905">
    <property type="entry name" value="FAD/NAD(P)-binding domain"/>
    <property type="match status" value="1"/>
</dbReference>
<dbReference type="PRINTS" id="PR00368">
    <property type="entry name" value="FADPNR"/>
</dbReference>
<dbReference type="Gene3D" id="3.50.50.60">
    <property type="entry name" value="FAD/NAD(P)-binding domain"/>
    <property type="match status" value="1"/>
</dbReference>
<dbReference type="InterPro" id="IPR036188">
    <property type="entry name" value="FAD/NAD-bd_sf"/>
</dbReference>